<dbReference type="PROSITE" id="PS00012">
    <property type="entry name" value="PHOSPHOPANTETHEINE"/>
    <property type="match status" value="1"/>
</dbReference>
<dbReference type="InterPro" id="IPR006162">
    <property type="entry name" value="Ppantetheine_attach_site"/>
</dbReference>
<evidence type="ECO:0000313" key="17">
    <source>
        <dbReference type="Ensembl" id="ENSOANP00000045432.1"/>
    </source>
</evidence>
<dbReference type="InterPro" id="IPR036736">
    <property type="entry name" value="ACP-like_sf"/>
</dbReference>
<feature type="region of interest" description="Disordered" evidence="15">
    <location>
        <begin position="238"/>
        <end position="257"/>
    </location>
</feature>
<keyword evidence="7" id="KW-0679">Respiratory chain</keyword>
<comment type="subcellular location">
    <subcellularLocation>
        <location evidence="1">Mitochondrion</location>
    </subcellularLocation>
</comment>
<dbReference type="PROSITE" id="PS50075">
    <property type="entry name" value="CARRIER"/>
    <property type="match status" value="1"/>
</dbReference>
<dbReference type="HAMAP" id="MF_01217">
    <property type="entry name" value="Acyl_carrier"/>
    <property type="match status" value="1"/>
</dbReference>
<keyword evidence="13 14" id="KW-0275">Fatty acid biosynthesis</keyword>
<dbReference type="Bgee" id="ENSOANG00000049022">
    <property type="expression patterns" value="Expressed in heart and 8 other cell types or tissues"/>
</dbReference>
<evidence type="ECO:0000256" key="13">
    <source>
        <dbReference type="ARBA" id="ARBA00023160"/>
    </source>
</evidence>
<evidence type="ECO:0000256" key="5">
    <source>
        <dbReference type="ARBA" id="ARBA00022516"/>
    </source>
</evidence>
<dbReference type="GO" id="GO:0000036">
    <property type="term" value="F:acyl carrier activity"/>
    <property type="evidence" value="ECO:0000318"/>
    <property type="project" value="GO_Central"/>
</dbReference>
<protein>
    <recommendedName>
        <fullName evidence="14">Acyl carrier protein</fullName>
    </recommendedName>
</protein>
<evidence type="ECO:0000256" key="8">
    <source>
        <dbReference type="ARBA" id="ARBA00022832"/>
    </source>
</evidence>
<reference evidence="17" key="2">
    <citation type="submission" date="2025-08" db="UniProtKB">
        <authorList>
            <consortium name="Ensembl"/>
        </authorList>
    </citation>
    <scope>IDENTIFICATION</scope>
    <source>
        <strain evidence="17">Glennie</strain>
    </source>
</reference>
<dbReference type="Proteomes" id="UP000002279">
    <property type="component" value="Chromosome 2"/>
</dbReference>
<reference evidence="17 18" key="1">
    <citation type="journal article" date="2008" name="Nature">
        <title>Genome analysis of the platypus reveals unique signatures of evolution.</title>
        <authorList>
            <person name="Warren W.C."/>
            <person name="Hillier L.W."/>
            <person name="Marshall Graves J.A."/>
            <person name="Birney E."/>
            <person name="Ponting C.P."/>
            <person name="Grutzner F."/>
            <person name="Belov K."/>
            <person name="Miller W."/>
            <person name="Clarke L."/>
            <person name="Chinwalla A.T."/>
            <person name="Yang S.P."/>
            <person name="Heger A."/>
            <person name="Locke D.P."/>
            <person name="Miethke P."/>
            <person name="Waters P.D."/>
            <person name="Veyrunes F."/>
            <person name="Fulton L."/>
            <person name="Fulton B."/>
            <person name="Graves T."/>
            <person name="Wallis J."/>
            <person name="Puente X.S."/>
            <person name="Lopez-Otin C."/>
            <person name="Ordonez G.R."/>
            <person name="Eichler E.E."/>
            <person name="Chen L."/>
            <person name="Cheng Z."/>
            <person name="Deakin J.E."/>
            <person name="Alsop A."/>
            <person name="Thompson K."/>
            <person name="Kirby P."/>
            <person name="Papenfuss A.T."/>
            <person name="Wakefield M.J."/>
            <person name="Olender T."/>
            <person name="Lancet D."/>
            <person name="Huttley G.A."/>
            <person name="Smit A.F."/>
            <person name="Pask A."/>
            <person name="Temple-Smith P."/>
            <person name="Batzer M.A."/>
            <person name="Walker J.A."/>
            <person name="Konkel M.K."/>
            <person name="Harris R.S."/>
            <person name="Whittington C.M."/>
            <person name="Wong E.S."/>
            <person name="Gemmell N.J."/>
            <person name="Buschiazzo E."/>
            <person name="Vargas Jentzsch I.M."/>
            <person name="Merkel A."/>
            <person name="Schmitz J."/>
            <person name="Zemann A."/>
            <person name="Churakov G."/>
            <person name="Kriegs J.O."/>
            <person name="Brosius J."/>
            <person name="Murchison E.P."/>
            <person name="Sachidanandam R."/>
            <person name="Smith C."/>
            <person name="Hannon G.J."/>
            <person name="Tsend-Ayush E."/>
            <person name="McMillan D."/>
            <person name="Attenborough R."/>
            <person name="Rens W."/>
            <person name="Ferguson-Smith M."/>
            <person name="Lefevre C.M."/>
            <person name="Sharp J.A."/>
            <person name="Nicholas K.R."/>
            <person name="Ray D.A."/>
            <person name="Kube M."/>
            <person name="Reinhardt R."/>
            <person name="Pringle T.H."/>
            <person name="Taylor J."/>
            <person name="Jones R.C."/>
            <person name="Nixon B."/>
            <person name="Dacheux J.L."/>
            <person name="Niwa H."/>
            <person name="Sekita Y."/>
            <person name="Huang X."/>
            <person name="Stark A."/>
            <person name="Kheradpour P."/>
            <person name="Kellis M."/>
            <person name="Flicek P."/>
            <person name="Chen Y."/>
            <person name="Webber C."/>
            <person name="Hardison R."/>
            <person name="Nelson J."/>
            <person name="Hallsworth-Pepin K."/>
            <person name="Delehaunty K."/>
            <person name="Markovic C."/>
            <person name="Minx P."/>
            <person name="Feng Y."/>
            <person name="Kremitzki C."/>
            <person name="Mitreva M."/>
            <person name="Glasscock J."/>
            <person name="Wylie T."/>
            <person name="Wohldmann P."/>
            <person name="Thiru P."/>
            <person name="Nhan M.N."/>
            <person name="Pohl C.S."/>
            <person name="Smith S.M."/>
            <person name="Hou S."/>
            <person name="Nefedov M."/>
            <person name="de Jong P.J."/>
            <person name="Renfree M.B."/>
            <person name="Mardis E.R."/>
            <person name="Wilson R.K."/>
        </authorList>
    </citation>
    <scope>NUCLEOTIDE SEQUENCE [LARGE SCALE GENOMIC DNA]</scope>
    <source>
        <strain evidence="17 18">Glennie</strain>
    </source>
</reference>
<dbReference type="FunFam" id="1.10.1200.10:FF:000008">
    <property type="entry name" value="Acyl carrier protein"/>
    <property type="match status" value="1"/>
</dbReference>
<dbReference type="InParanoid" id="A0A6I8NW70"/>
<evidence type="ECO:0000256" key="12">
    <source>
        <dbReference type="ARBA" id="ARBA00023128"/>
    </source>
</evidence>
<evidence type="ECO:0000256" key="10">
    <source>
        <dbReference type="ARBA" id="ARBA00022982"/>
    </source>
</evidence>
<evidence type="ECO:0000256" key="11">
    <source>
        <dbReference type="ARBA" id="ARBA00023098"/>
    </source>
</evidence>
<keyword evidence="9" id="KW-0809">Transit peptide</keyword>
<feature type="domain" description="Carrier" evidence="16">
    <location>
        <begin position="300"/>
        <end position="375"/>
    </location>
</feature>
<keyword evidence="8" id="KW-0276">Fatty acid metabolism</keyword>
<proteinExistence type="inferred from homology"/>
<keyword evidence="5 14" id="KW-0444">Lipid biosynthesis</keyword>
<dbReference type="InterPro" id="IPR009081">
    <property type="entry name" value="PP-bd_ACP"/>
</dbReference>
<evidence type="ECO:0000259" key="16">
    <source>
        <dbReference type="PROSITE" id="PS50075"/>
    </source>
</evidence>
<keyword evidence="3" id="KW-0813">Transport</keyword>
<dbReference type="SUPFAM" id="SSF47336">
    <property type="entry name" value="ACP-like"/>
    <property type="match status" value="1"/>
</dbReference>
<evidence type="ECO:0000256" key="4">
    <source>
        <dbReference type="ARBA" id="ARBA00022450"/>
    </source>
</evidence>
<sequence>MRLHLLLPPPPLPPLSLFPLLPPPPLLSSPSLLPPRSSFPSSCFSSPSSPPSFSSPSSLPFPSSSLLLLPSSSPLPPSSPFPSSSLLLLLPSSSLLLLLSSSLLLLPSSSLLLLLSLLPSSSSPFIPLPRFLPPPSLPVLPPPSLPVLPPPSLPVLPPPRPPSSLPSPPSPSVLLALAAACSAGPARQGVAVPGGAGPRGARVRVPGRRGALWVWSAMAARVLWARGLWACARRLPAARQDPTPTPAPTPAPTRTLSGGPAIAVTPRLGMAHANAGYAQISSTFVQWSRQYSDLPPLTLESIKERVLYVLKLYDKIDPEKLSVSSHFMKDLGLDSLDQVEIIMAMEDEFGFEIPDIDAEKLMCPQEIVDYIADKKDVYE</sequence>
<reference evidence="17" key="3">
    <citation type="submission" date="2025-09" db="UniProtKB">
        <authorList>
            <consortium name="Ensembl"/>
        </authorList>
    </citation>
    <scope>IDENTIFICATION</scope>
    <source>
        <strain evidence="17">Glennie</strain>
    </source>
</reference>
<evidence type="ECO:0000313" key="18">
    <source>
        <dbReference type="Proteomes" id="UP000002279"/>
    </source>
</evidence>
<dbReference type="Gene3D" id="1.10.1200.10">
    <property type="entry name" value="ACP-like"/>
    <property type="match status" value="1"/>
</dbReference>
<name>A0A6I8NW70_ORNAN</name>
<dbReference type="InterPro" id="IPR003231">
    <property type="entry name" value="ACP"/>
</dbReference>
<evidence type="ECO:0000256" key="15">
    <source>
        <dbReference type="SAM" id="MobiDB-lite"/>
    </source>
</evidence>
<dbReference type="GeneTree" id="ENSGT00390000002127"/>
<comment type="similarity">
    <text evidence="2">Belongs to the acyl carrier protein (ACP) family.</text>
</comment>
<dbReference type="GO" id="GO:0031966">
    <property type="term" value="C:mitochondrial membrane"/>
    <property type="evidence" value="ECO:0007669"/>
    <property type="project" value="UniProtKB-ARBA"/>
</dbReference>
<comment type="function">
    <text evidence="14">Carrier of the growing fatty acid chain in fatty acid biosynthesis.</text>
</comment>
<dbReference type="PANTHER" id="PTHR20863">
    <property type="entry name" value="ACYL CARRIER PROTEIN"/>
    <property type="match status" value="1"/>
</dbReference>
<dbReference type="AlphaFoldDB" id="A0A6I8NW70"/>
<evidence type="ECO:0000256" key="2">
    <source>
        <dbReference type="ARBA" id="ARBA00010930"/>
    </source>
</evidence>
<keyword evidence="18" id="KW-1185">Reference proteome</keyword>
<dbReference type="GO" id="GO:0005739">
    <property type="term" value="C:mitochondrion"/>
    <property type="evidence" value="ECO:0000318"/>
    <property type="project" value="GO_Central"/>
</dbReference>
<dbReference type="Ensembl" id="ENSOANT00000064237.1">
    <property type="protein sequence ID" value="ENSOANP00000045432.1"/>
    <property type="gene ID" value="ENSOANG00000049022.1"/>
</dbReference>
<gene>
    <name evidence="17" type="primary">NDUFAB1</name>
</gene>
<dbReference type="PANTHER" id="PTHR20863:SF28">
    <property type="entry name" value="ACYL CARRIER PROTEIN, MITOCHONDRIAL"/>
    <property type="match status" value="1"/>
</dbReference>
<evidence type="ECO:0000256" key="3">
    <source>
        <dbReference type="ARBA" id="ARBA00022448"/>
    </source>
</evidence>
<keyword evidence="6" id="KW-0597">Phosphoprotein</keyword>
<dbReference type="Pfam" id="PF00550">
    <property type="entry name" value="PP-binding"/>
    <property type="match status" value="1"/>
</dbReference>
<accession>A0A6I8NW70</accession>
<evidence type="ECO:0000256" key="14">
    <source>
        <dbReference type="RuleBase" id="RU000722"/>
    </source>
</evidence>
<keyword evidence="11" id="KW-0443">Lipid metabolism</keyword>
<keyword evidence="10" id="KW-0249">Electron transport</keyword>
<dbReference type="GO" id="GO:0000035">
    <property type="term" value="F:acyl binding"/>
    <property type="evidence" value="ECO:0000318"/>
    <property type="project" value="GO_Central"/>
</dbReference>
<dbReference type="GO" id="GO:0045271">
    <property type="term" value="C:respiratory chain complex I"/>
    <property type="evidence" value="ECO:0000318"/>
    <property type="project" value="GO_Central"/>
</dbReference>
<keyword evidence="4 14" id="KW-0596">Phosphopantetheine</keyword>
<evidence type="ECO:0000256" key="6">
    <source>
        <dbReference type="ARBA" id="ARBA00022553"/>
    </source>
</evidence>
<evidence type="ECO:0000256" key="7">
    <source>
        <dbReference type="ARBA" id="ARBA00022660"/>
    </source>
</evidence>
<keyword evidence="12" id="KW-0496">Mitochondrion</keyword>
<evidence type="ECO:0000256" key="1">
    <source>
        <dbReference type="ARBA" id="ARBA00004173"/>
    </source>
</evidence>
<evidence type="ECO:0000256" key="9">
    <source>
        <dbReference type="ARBA" id="ARBA00022946"/>
    </source>
</evidence>
<organism evidence="17 18">
    <name type="scientific">Ornithorhynchus anatinus</name>
    <name type="common">Duckbill platypus</name>
    <dbReference type="NCBI Taxonomy" id="9258"/>
    <lineage>
        <taxon>Eukaryota</taxon>
        <taxon>Metazoa</taxon>
        <taxon>Chordata</taxon>
        <taxon>Craniata</taxon>
        <taxon>Vertebrata</taxon>
        <taxon>Euteleostomi</taxon>
        <taxon>Mammalia</taxon>
        <taxon>Monotremata</taxon>
        <taxon>Ornithorhynchidae</taxon>
        <taxon>Ornithorhynchus</taxon>
    </lineage>
</organism>